<dbReference type="EMBL" id="JAJGCB010000010">
    <property type="protein sequence ID" value="KAJ8990801.1"/>
    <property type="molecule type" value="Genomic_DNA"/>
</dbReference>
<protein>
    <submittedName>
        <fullName evidence="4">Uncharacterized protein</fullName>
    </submittedName>
</protein>
<feature type="compositionally biased region" description="Polar residues" evidence="1">
    <location>
        <begin position="324"/>
        <end position="344"/>
    </location>
</feature>
<organism evidence="4 5">
    <name type="scientific">Exophiala dermatitidis</name>
    <name type="common">Black yeast-like fungus</name>
    <name type="synonym">Wangiella dermatitidis</name>
    <dbReference type="NCBI Taxonomy" id="5970"/>
    <lineage>
        <taxon>Eukaryota</taxon>
        <taxon>Fungi</taxon>
        <taxon>Dikarya</taxon>
        <taxon>Ascomycota</taxon>
        <taxon>Pezizomycotina</taxon>
        <taxon>Eurotiomycetes</taxon>
        <taxon>Chaetothyriomycetidae</taxon>
        <taxon>Chaetothyriales</taxon>
        <taxon>Herpotrichiellaceae</taxon>
        <taxon>Exophiala</taxon>
    </lineage>
</organism>
<feature type="compositionally biased region" description="Pro residues" evidence="1">
    <location>
        <begin position="286"/>
        <end position="296"/>
    </location>
</feature>
<feature type="signal peptide" evidence="3">
    <location>
        <begin position="1"/>
        <end position="18"/>
    </location>
</feature>
<feature type="region of interest" description="Disordered" evidence="1">
    <location>
        <begin position="78"/>
        <end position="97"/>
    </location>
</feature>
<feature type="chain" id="PRO_5042826265" evidence="3">
    <location>
        <begin position="19"/>
        <end position="363"/>
    </location>
</feature>
<keyword evidence="3" id="KW-0732">Signal</keyword>
<evidence type="ECO:0000256" key="3">
    <source>
        <dbReference type="SAM" id="SignalP"/>
    </source>
</evidence>
<feature type="region of interest" description="Disordered" evidence="1">
    <location>
        <begin position="282"/>
        <end position="363"/>
    </location>
</feature>
<evidence type="ECO:0000313" key="5">
    <source>
        <dbReference type="Proteomes" id="UP001161757"/>
    </source>
</evidence>
<feature type="transmembrane region" description="Helical" evidence="2">
    <location>
        <begin position="104"/>
        <end position="127"/>
    </location>
</feature>
<reference evidence="4" key="1">
    <citation type="submission" date="2023-01" db="EMBL/GenBank/DDBJ databases">
        <title>Exophiala dermititidis isolated from Cystic Fibrosis Patient.</title>
        <authorList>
            <person name="Kurbessoian T."/>
            <person name="Crocker A."/>
            <person name="Murante D."/>
            <person name="Hogan D.A."/>
            <person name="Stajich J.E."/>
        </authorList>
    </citation>
    <scope>NUCLEOTIDE SEQUENCE</scope>
    <source>
        <strain evidence="4">Ex8</strain>
    </source>
</reference>
<dbReference type="Proteomes" id="UP001161757">
    <property type="component" value="Unassembled WGS sequence"/>
</dbReference>
<feature type="transmembrane region" description="Helical" evidence="2">
    <location>
        <begin position="42"/>
        <end position="60"/>
    </location>
</feature>
<feature type="compositionally biased region" description="Polar residues" evidence="1">
    <location>
        <begin position="300"/>
        <end position="316"/>
    </location>
</feature>
<comment type="caution">
    <text evidence="4">The sequence shown here is derived from an EMBL/GenBank/DDBJ whole genome shotgun (WGS) entry which is preliminary data.</text>
</comment>
<evidence type="ECO:0000313" key="4">
    <source>
        <dbReference type="EMBL" id="KAJ8990801.1"/>
    </source>
</evidence>
<evidence type="ECO:0000256" key="2">
    <source>
        <dbReference type="SAM" id="Phobius"/>
    </source>
</evidence>
<name>A0AAN6ESI6_EXODE</name>
<accession>A0AAN6ESI6</accession>
<dbReference type="AlphaFoldDB" id="A0AAN6ESI6"/>
<sequence length="363" mass="39560">MQSRAVQVLLLILSFVLALFLLIASSKYAAWAKEMTTTTGIWIPLVFYIGAIPLTSLVYTTTHLAAMQFNALPVPPYPTGDTDTDSTKPGSPASREASSYDYDIDYGVSSTMFVLGISILHFLAWFAQSILCTSCELAPILAGTQGLVPRWCPQFRFKDTGKPGLDDMLAKLATVKDFMQWGMVLLTIALVECARREYIRASRVQQEMFRGAGAGVDFGGPSRGAPSENGKHSGVTATTVELGTFTTTVEISKQVDDPAQHQQLVNNMAETQFVARSMSTRLQPNPRLPALPPGVDPPQRTLSRSRGPQQQQNATATVGLARGPSQSRNREQTPAYQNQRTASVAPTGLKRTGTLNHMYESRV</sequence>
<evidence type="ECO:0000256" key="1">
    <source>
        <dbReference type="SAM" id="MobiDB-lite"/>
    </source>
</evidence>
<keyword evidence="2" id="KW-1133">Transmembrane helix</keyword>
<gene>
    <name evidence="4" type="ORF">HRR80_005576</name>
</gene>
<keyword evidence="2" id="KW-0472">Membrane</keyword>
<proteinExistence type="predicted"/>
<keyword evidence="2" id="KW-0812">Transmembrane</keyword>